<evidence type="ECO:0000256" key="3">
    <source>
        <dbReference type="ARBA" id="ARBA00023242"/>
    </source>
</evidence>
<dbReference type="PROSITE" id="PS51634">
    <property type="entry name" value="CRC"/>
    <property type="match status" value="1"/>
</dbReference>
<dbReference type="InterPro" id="IPR005172">
    <property type="entry name" value="CRC"/>
</dbReference>
<keyword evidence="3" id="KW-0539">Nucleus</keyword>
<dbReference type="SMART" id="SM01114">
    <property type="entry name" value="CXC"/>
    <property type="match status" value="2"/>
</dbReference>
<feature type="compositionally biased region" description="Basic and acidic residues" evidence="4">
    <location>
        <begin position="128"/>
        <end position="151"/>
    </location>
</feature>
<comment type="similarity">
    <text evidence="2">Belongs to the lin-54 family.</text>
</comment>
<reference evidence="6" key="2">
    <citation type="submission" date="2023-05" db="EMBL/GenBank/DDBJ databases">
        <authorList>
            <person name="Schelkunov M.I."/>
        </authorList>
    </citation>
    <scope>NUCLEOTIDE SEQUENCE</scope>
    <source>
        <strain evidence="6">Hsosn_3</strain>
        <tissue evidence="6">Leaf</tissue>
    </source>
</reference>
<protein>
    <submittedName>
        <fullName evidence="6">CRC domain-containing protein</fullName>
    </submittedName>
</protein>
<dbReference type="InterPro" id="IPR033467">
    <property type="entry name" value="Tesmin/TSO1-like_CXC"/>
</dbReference>
<evidence type="ECO:0000256" key="4">
    <source>
        <dbReference type="SAM" id="MobiDB-lite"/>
    </source>
</evidence>
<feature type="region of interest" description="Disordered" evidence="4">
    <location>
        <begin position="128"/>
        <end position="161"/>
    </location>
</feature>
<feature type="domain" description="CRC" evidence="5">
    <location>
        <begin position="167"/>
        <end position="293"/>
    </location>
</feature>
<comment type="subcellular location">
    <subcellularLocation>
        <location evidence="1">Nucleus</location>
    </subcellularLocation>
</comment>
<feature type="region of interest" description="Disordered" evidence="4">
    <location>
        <begin position="556"/>
        <end position="589"/>
    </location>
</feature>
<evidence type="ECO:0000256" key="1">
    <source>
        <dbReference type="ARBA" id="ARBA00004123"/>
    </source>
</evidence>
<evidence type="ECO:0000259" key="5">
    <source>
        <dbReference type="PROSITE" id="PS51634"/>
    </source>
</evidence>
<comment type="caution">
    <text evidence="6">The sequence shown here is derived from an EMBL/GenBank/DDBJ whole genome shotgun (WGS) entry which is preliminary data.</text>
</comment>
<dbReference type="Pfam" id="PF03638">
    <property type="entry name" value="TCR"/>
    <property type="match status" value="2"/>
</dbReference>
<dbReference type="Proteomes" id="UP001237642">
    <property type="component" value="Unassembled WGS sequence"/>
</dbReference>
<proteinExistence type="inferred from homology"/>
<keyword evidence="7" id="KW-1185">Reference proteome</keyword>
<dbReference type="EMBL" id="JAUIZM010000008">
    <property type="protein sequence ID" value="KAK1367752.1"/>
    <property type="molecule type" value="Genomic_DNA"/>
</dbReference>
<evidence type="ECO:0000256" key="2">
    <source>
        <dbReference type="ARBA" id="ARBA00007267"/>
    </source>
</evidence>
<gene>
    <name evidence="6" type="ORF">POM88_033844</name>
</gene>
<dbReference type="PANTHER" id="PTHR12446">
    <property type="entry name" value="TESMIN/TSO1-RELATED"/>
    <property type="match status" value="1"/>
</dbReference>
<dbReference type="InterPro" id="IPR028307">
    <property type="entry name" value="Lin-54_fam"/>
</dbReference>
<feature type="compositionally biased region" description="Basic and acidic residues" evidence="4">
    <location>
        <begin position="577"/>
        <end position="589"/>
    </location>
</feature>
<dbReference type="GO" id="GO:0006355">
    <property type="term" value="P:regulation of DNA-templated transcription"/>
    <property type="evidence" value="ECO:0007669"/>
    <property type="project" value="TreeGrafter"/>
</dbReference>
<dbReference type="PANTHER" id="PTHR12446:SF34">
    <property type="entry name" value="PROTEIN LIN-54 HOMOLOG"/>
    <property type="match status" value="1"/>
</dbReference>
<dbReference type="AlphaFoldDB" id="A0AAD8HKA3"/>
<accession>A0AAD8HKA3</accession>
<organism evidence="6 7">
    <name type="scientific">Heracleum sosnowskyi</name>
    <dbReference type="NCBI Taxonomy" id="360622"/>
    <lineage>
        <taxon>Eukaryota</taxon>
        <taxon>Viridiplantae</taxon>
        <taxon>Streptophyta</taxon>
        <taxon>Embryophyta</taxon>
        <taxon>Tracheophyta</taxon>
        <taxon>Spermatophyta</taxon>
        <taxon>Magnoliopsida</taxon>
        <taxon>eudicotyledons</taxon>
        <taxon>Gunneridae</taxon>
        <taxon>Pentapetalae</taxon>
        <taxon>asterids</taxon>
        <taxon>campanulids</taxon>
        <taxon>Apiales</taxon>
        <taxon>Apiaceae</taxon>
        <taxon>Apioideae</taxon>
        <taxon>apioid superclade</taxon>
        <taxon>Tordylieae</taxon>
        <taxon>Tordyliinae</taxon>
        <taxon>Heracleum</taxon>
    </lineage>
</organism>
<name>A0AAD8HKA3_9APIA</name>
<feature type="region of interest" description="Disordered" evidence="4">
    <location>
        <begin position="57"/>
        <end position="105"/>
    </location>
</feature>
<sequence>MDNNKPEPGPVKTAARQLDFTAICRASAASAILPDHPQAQLQSKLLALALKRQVESEPKVIDPVPDPNVDPKVKQKGVDGAVQNTNLSVDSKTEPPKPQQHSHAELLRSRQHIQPELARPRQHIHAELKKTESPKQRQHHNVELKKTESSRPRQQSSVEFKDGTLKKQKQCNCKNSRCLKLYCECFAAGIYCNGCNCTNCHNNVENESARREAVGATLERNPNAFRSKIAKSPHRSQDNRIQNEAGEISNLGKHNKGCNCKKSYCLKKYCECFQANIMCSENCRCIDCKNCEGSEEGRVLRQGEHTNVMAFMQHGSVQPFGSMPQEIKKRKIQNLFMGQAPTHILDNRSVQKHNQETYLTSPSNSRSHLPSIPLHAAAKETILGSSDSIYRSQLAAIRGLKDAKELCSRLVVVSAEASRKLAGKKHTINEDAEMDQCEASVASSNQVHKDKLESGVQVLSGGNIVHTVATGSDPVDVQHDRAMSPGTLELMCDEQDRTFLEAQSPSVVAGCSKQPKMNSSCTEGFTDIYAEQERLVLTNFLNCLNKLVTSGSIQVMHPSSSQTEREGQQEPLQNGIKDNELQRSRDHLR</sequence>
<evidence type="ECO:0000313" key="6">
    <source>
        <dbReference type="EMBL" id="KAK1367752.1"/>
    </source>
</evidence>
<reference evidence="6" key="1">
    <citation type="submission" date="2023-02" db="EMBL/GenBank/DDBJ databases">
        <title>Genome of toxic invasive species Heracleum sosnowskyi carries increased number of genes despite the absence of recent whole-genome duplications.</title>
        <authorList>
            <person name="Schelkunov M."/>
            <person name="Shtratnikova V."/>
            <person name="Makarenko M."/>
            <person name="Klepikova A."/>
            <person name="Omelchenko D."/>
            <person name="Novikova G."/>
            <person name="Obukhova E."/>
            <person name="Bogdanov V."/>
            <person name="Penin A."/>
            <person name="Logacheva M."/>
        </authorList>
    </citation>
    <scope>NUCLEOTIDE SEQUENCE</scope>
    <source>
        <strain evidence="6">Hsosn_3</strain>
        <tissue evidence="6">Leaf</tissue>
    </source>
</reference>
<dbReference type="GO" id="GO:0005634">
    <property type="term" value="C:nucleus"/>
    <property type="evidence" value="ECO:0007669"/>
    <property type="project" value="UniProtKB-SubCell"/>
</dbReference>
<evidence type="ECO:0000313" key="7">
    <source>
        <dbReference type="Proteomes" id="UP001237642"/>
    </source>
</evidence>